<reference evidence="4 5" key="1">
    <citation type="submission" date="2018-07" db="EMBL/GenBank/DDBJ databases">
        <title>Freshwater and sediment microbial communities from various areas in North America, analyzing microbe dynamics in response to fracking.</title>
        <authorList>
            <person name="Lamendella R."/>
        </authorList>
    </citation>
    <scope>NUCLEOTIDE SEQUENCE [LARGE SCALE GENOMIC DNA]</scope>
    <source>
        <strain evidence="4 5">114E</strain>
        <strain evidence="3 6">114E_o</strain>
    </source>
</reference>
<sequence>MFGRQKPQKCRIAPGIRGLCISGMIIAAMAATSHASSLDEQIERLNADITRHTASVHALEQKLLHPVNTRVAVFLSLANRQALELDSVELFVNEQPVTAHLYTENERSSLGQGGVHQLFIGNLADGRHTLKAVINARAANNRFVRREIVHDFRKQPGTLRLQMTLNAKAPDYEPEVSFVEWK</sequence>
<feature type="signal peptide" evidence="2">
    <location>
        <begin position="1"/>
        <end position="30"/>
    </location>
</feature>
<gene>
    <name evidence="4" type="ORF">DET51_108170</name>
    <name evidence="3" type="ORF">DET64_108171</name>
</gene>
<protein>
    <recommendedName>
        <fullName evidence="7">AraC family transcriptional regulator</fullName>
    </recommendedName>
</protein>
<comment type="caution">
    <text evidence="4">The sequence shown here is derived from an EMBL/GenBank/DDBJ whole genome shotgun (WGS) entry which is preliminary data.</text>
</comment>
<evidence type="ECO:0000313" key="5">
    <source>
        <dbReference type="Proteomes" id="UP000252795"/>
    </source>
</evidence>
<feature type="chain" id="PRO_5044585093" description="AraC family transcriptional regulator" evidence="2">
    <location>
        <begin position="31"/>
        <end position="182"/>
    </location>
</feature>
<keyword evidence="1" id="KW-0175">Coiled coil</keyword>
<evidence type="ECO:0008006" key="7">
    <source>
        <dbReference type="Google" id="ProtNLM"/>
    </source>
</evidence>
<dbReference type="AlphaFoldDB" id="A0A368UZT0"/>
<dbReference type="EMBL" id="QNSA01000008">
    <property type="protein sequence ID" value="RBP71926.1"/>
    <property type="molecule type" value="Genomic_DNA"/>
</dbReference>
<dbReference type="OMA" id="LCISGMI"/>
<evidence type="ECO:0000313" key="4">
    <source>
        <dbReference type="EMBL" id="RCW32944.1"/>
    </source>
</evidence>
<keyword evidence="2" id="KW-0732">Signal</keyword>
<evidence type="ECO:0000256" key="1">
    <source>
        <dbReference type="SAM" id="Coils"/>
    </source>
</evidence>
<accession>A0A368UZT0</accession>
<keyword evidence="6" id="KW-1185">Reference proteome</keyword>
<name>A0A368UZT0_MARNT</name>
<dbReference type="Proteomes" id="UP000253065">
    <property type="component" value="Unassembled WGS sequence"/>
</dbReference>
<evidence type="ECO:0000313" key="3">
    <source>
        <dbReference type="EMBL" id="RBP71926.1"/>
    </source>
</evidence>
<feature type="coiled-coil region" evidence="1">
    <location>
        <begin position="35"/>
        <end position="62"/>
    </location>
</feature>
<evidence type="ECO:0000313" key="6">
    <source>
        <dbReference type="Proteomes" id="UP000253065"/>
    </source>
</evidence>
<organism evidence="4 5">
    <name type="scientific">Marinobacter nauticus</name>
    <name type="common">Marinobacter hydrocarbonoclasticus</name>
    <name type="synonym">Marinobacter aquaeolei</name>
    <dbReference type="NCBI Taxonomy" id="2743"/>
    <lineage>
        <taxon>Bacteria</taxon>
        <taxon>Pseudomonadati</taxon>
        <taxon>Pseudomonadota</taxon>
        <taxon>Gammaproteobacteria</taxon>
        <taxon>Pseudomonadales</taxon>
        <taxon>Marinobacteraceae</taxon>
        <taxon>Marinobacter</taxon>
    </lineage>
</organism>
<proteinExistence type="predicted"/>
<evidence type="ECO:0000256" key="2">
    <source>
        <dbReference type="SAM" id="SignalP"/>
    </source>
</evidence>
<dbReference type="Proteomes" id="UP000252795">
    <property type="component" value="Unassembled WGS sequence"/>
</dbReference>
<dbReference type="EMBL" id="QPJB01000008">
    <property type="protein sequence ID" value="RCW32944.1"/>
    <property type="molecule type" value="Genomic_DNA"/>
</dbReference>